<feature type="compositionally biased region" description="Basic and acidic residues" evidence="4">
    <location>
        <begin position="1754"/>
        <end position="1765"/>
    </location>
</feature>
<feature type="region of interest" description="Disordered" evidence="4">
    <location>
        <begin position="1604"/>
        <end position="1652"/>
    </location>
</feature>
<feature type="repeat" description="ANK" evidence="3">
    <location>
        <begin position="410"/>
        <end position="442"/>
    </location>
</feature>
<feature type="repeat" description="ANK" evidence="3">
    <location>
        <begin position="1385"/>
        <end position="1417"/>
    </location>
</feature>
<feature type="repeat" description="ANK" evidence="3">
    <location>
        <begin position="723"/>
        <end position="749"/>
    </location>
</feature>
<dbReference type="GO" id="GO:0005737">
    <property type="term" value="C:cytoplasm"/>
    <property type="evidence" value="ECO:0007669"/>
    <property type="project" value="TreeGrafter"/>
</dbReference>
<feature type="region of interest" description="Disordered" evidence="4">
    <location>
        <begin position="995"/>
        <end position="1024"/>
    </location>
</feature>
<dbReference type="FunFam" id="1.25.40.20:FF:000012">
    <property type="entry name" value="ankyrin repeat domain-containing protein 17 isoform X1"/>
    <property type="match status" value="1"/>
</dbReference>
<feature type="repeat" description="ANK" evidence="3">
    <location>
        <begin position="1486"/>
        <end position="1518"/>
    </location>
</feature>
<keyword evidence="2 3" id="KW-0040">ANK repeat</keyword>
<feature type="compositionally biased region" description="Polar residues" evidence="4">
    <location>
        <begin position="1744"/>
        <end position="1753"/>
    </location>
</feature>
<feature type="repeat" description="ANK" evidence="3">
    <location>
        <begin position="1279"/>
        <end position="1313"/>
    </location>
</feature>
<proteinExistence type="predicted"/>
<feature type="repeat" description="ANK" evidence="3">
    <location>
        <begin position="293"/>
        <end position="325"/>
    </location>
</feature>
<feature type="repeat" description="ANK" evidence="3">
    <location>
        <begin position="475"/>
        <end position="507"/>
    </location>
</feature>
<protein>
    <submittedName>
        <fullName evidence="7">ANK_REP_REGION domain-containing protein</fullName>
    </submittedName>
</protein>
<evidence type="ECO:0000256" key="4">
    <source>
        <dbReference type="SAM" id="MobiDB-lite"/>
    </source>
</evidence>
<name>A0A0N4UXW8_ENTVE</name>
<dbReference type="SMART" id="SM00248">
    <property type="entry name" value="ANK"/>
    <property type="match status" value="23"/>
</dbReference>
<feature type="compositionally biased region" description="Polar residues" evidence="4">
    <location>
        <begin position="995"/>
        <end position="1004"/>
    </location>
</feature>
<feature type="compositionally biased region" description="Low complexity" evidence="4">
    <location>
        <begin position="1015"/>
        <end position="1024"/>
    </location>
</feature>
<dbReference type="FunFam" id="1.25.40.20:FF:000041">
    <property type="entry name" value="ankyrin repeat and KH domain-containing protein 1 isoform X1"/>
    <property type="match status" value="1"/>
</dbReference>
<feature type="repeat" description="ANK" evidence="3">
    <location>
        <begin position="652"/>
        <end position="684"/>
    </location>
</feature>
<feature type="repeat" description="ANK" evidence="3">
    <location>
        <begin position="1351"/>
        <end position="1383"/>
    </location>
</feature>
<dbReference type="GO" id="GO:0045087">
    <property type="term" value="P:innate immune response"/>
    <property type="evidence" value="ECO:0007669"/>
    <property type="project" value="TreeGrafter"/>
</dbReference>
<feature type="region of interest" description="Disordered" evidence="4">
    <location>
        <begin position="1048"/>
        <end position="1074"/>
    </location>
</feature>
<evidence type="ECO:0000313" key="6">
    <source>
        <dbReference type="Proteomes" id="UP000274131"/>
    </source>
</evidence>
<dbReference type="Pfam" id="PF12796">
    <property type="entry name" value="Ank_2"/>
    <property type="match status" value="8"/>
</dbReference>
<evidence type="ECO:0000256" key="1">
    <source>
        <dbReference type="ARBA" id="ARBA00022737"/>
    </source>
</evidence>
<dbReference type="STRING" id="51028.A0A0N4UXW8"/>
<keyword evidence="1" id="KW-0677">Repeat</keyword>
<feature type="repeat" description="ANK" evidence="3">
    <location>
        <begin position="1418"/>
        <end position="1450"/>
    </location>
</feature>
<dbReference type="Gene3D" id="1.25.40.20">
    <property type="entry name" value="Ankyrin repeat-containing domain"/>
    <property type="match status" value="8"/>
</dbReference>
<dbReference type="InterPro" id="IPR036770">
    <property type="entry name" value="Ankyrin_rpt-contain_sf"/>
</dbReference>
<evidence type="ECO:0000313" key="5">
    <source>
        <dbReference type="EMBL" id="VDD86964.1"/>
    </source>
</evidence>
<feature type="region of interest" description="Disordered" evidence="4">
    <location>
        <begin position="1693"/>
        <end position="1765"/>
    </location>
</feature>
<evidence type="ECO:0000313" key="7">
    <source>
        <dbReference type="WBParaSite" id="EVEC_0000239901-mRNA-1"/>
    </source>
</evidence>
<dbReference type="PANTHER" id="PTHR23206:SF8">
    <property type="entry name" value="ANKYRIN REPEAT AND KH DOMAIN-CONTAINING 1"/>
    <property type="match status" value="1"/>
</dbReference>
<feature type="repeat" description="ANK" evidence="3">
    <location>
        <begin position="1245"/>
        <end position="1277"/>
    </location>
</feature>
<dbReference type="Pfam" id="PF00023">
    <property type="entry name" value="Ank"/>
    <property type="match status" value="1"/>
</dbReference>
<dbReference type="WBParaSite" id="EVEC_0000239901-mRNA-1">
    <property type="protein sequence ID" value="EVEC_0000239901-mRNA-1"/>
    <property type="gene ID" value="EVEC_0000239901"/>
</dbReference>
<feature type="compositionally biased region" description="Basic residues" evidence="4">
    <location>
        <begin position="1605"/>
        <end position="1628"/>
    </location>
</feature>
<gene>
    <name evidence="5" type="ORF">EVEC_LOCUS2107</name>
</gene>
<reference evidence="7" key="1">
    <citation type="submission" date="2017-02" db="UniProtKB">
        <authorList>
            <consortium name="WormBaseParasite"/>
        </authorList>
    </citation>
    <scope>IDENTIFICATION</scope>
</reference>
<feature type="repeat" description="ANK" evidence="3">
    <location>
        <begin position="1453"/>
        <end position="1485"/>
    </location>
</feature>
<dbReference type="InterPro" id="IPR002110">
    <property type="entry name" value="Ankyrin_rpt"/>
</dbReference>
<feature type="repeat" description="ANK" evidence="3">
    <location>
        <begin position="508"/>
        <end position="540"/>
    </location>
</feature>
<dbReference type="Proteomes" id="UP000274131">
    <property type="component" value="Unassembled WGS sequence"/>
</dbReference>
<feature type="repeat" description="ANK" evidence="3">
    <location>
        <begin position="442"/>
        <end position="474"/>
    </location>
</feature>
<dbReference type="OrthoDB" id="20872at2759"/>
<evidence type="ECO:0000256" key="3">
    <source>
        <dbReference type="PROSITE-ProRule" id="PRU00023"/>
    </source>
</evidence>
<accession>A0A0N4UXW8</accession>
<dbReference type="PANTHER" id="PTHR23206">
    <property type="entry name" value="MASK PROTEIN"/>
    <property type="match status" value="1"/>
</dbReference>
<keyword evidence="6" id="KW-1185">Reference proteome</keyword>
<feature type="repeat" description="ANK" evidence="3">
    <location>
        <begin position="1212"/>
        <end position="1244"/>
    </location>
</feature>
<sequence length="1799" mass="193747">MPSNSNAPVKLRASNAKRHTRLRVIGISASYWIKVTFFFSADLQPFLPLLPDISSLDLKNQEILFHTLFSAGITASISLHKWLTVASGASVSVNFAKSSCVRNEKMVYNGETSSEHYDGSCSPIQNVPFGPEDAEDKLVFQFFPRLLQALKTLSRTGLLDDAVEALRQIPMVREDLAGLKDEDVAAATLITPEVSSIEIIAAAALTAFAWATARRPPTRSVEGLMASSNDPGATTGGRDSADDESVELNFSDSEDCDHNGDSLLGLACSAGYTELAKQLVKLKGDASYSGSKNDCTPLMEACSAGHVEIVEHLLQKGADVDAVSATQNTALIYAAAAGHLECVKVLLKYNAKVDIRNDNGHCALMEAASSGTEFFLLSLLVSINTRFVDVVKVLLEASPITAVAANPSDFKESPLTLAAYKGHFEIVRYLLEKMGDNKNQEELHTALMEASMDGHLEVAKLLLDNGAAVNLASDSFESPLTLAACGGHCALVEQLLDRGAELEEPNDEGYTPLMEASREGHKNVVQVLLNRGANVNAQTEETGETALTLAACGAFMYEFHHFFTPQRVVFFYLLTLVIVLISCNGVFSDVVRLLVERGADLSLGANTPLMEAAQEGHLETVNYVLSEYRRQNGRYVRWKFCSDIDVDAVTATSDTALTYAAENGHLDVCSALIEYGANVDHEAEGGRTALMKAAKNGNYSVVQFLIMRKAKVKDLVNKVTANNDASALSLACANGHWEIVRLLLDHGADPCHLLKVSCFVEISWFCEFGLLVFQDGTSCIIEASRNGHTRVVETLLNWFGVPASTRVVNQNNKSCSQGNRVKKVARRGASKKATTTSQPKVECAEKSINANSDKQEIGTSDLSSIAGSDVAPHAPFKLDTSNDSGLIDIVHQCITPSPLSGSIVPPHFLTHYQQTSISPDELRGIIAGMAAMAAQSNSVPSDKLIAQIAQKALRGTIGTIANSECGMSELKAQQHFTEMFKQQLSALAGRQKDSLGSSYSTSVDSVVEPGTGGDTSCTASVTSSPSPPTVACCETAAAHASLLLASNRSPEVNKGTTKTSQQKRLLKGSGADASEIPCAPPPGTSLKFPVPPPPPGSSANASRAIVLESIAMPSPKMLKQTITATAALIHSKITPITNMDEIVSEDGKGIASSRSRRALSESAVHDEHQGRIVEATVCGEVDTDDESVCDDRGPIREQPTDVFDVNMQTESNHDTALTLAATGGHDALVELLIARGADIEHRDKKGFTPLILAATGGHMNAVELLLNAGAQIEAQSERTKDTALSLACSGGRKEVTVVELLLKRGANKEHRNVSDYTPLSLAASGGYVDIQSIFCVFACTLECVSRLHFQLGISPLMLAAMNGHSAATRLLLERGSDINAHIETNRNTALTLACFQGRTEVVRLLLEYNANVEHRAKTGLTPLMEAANGGYVDVAEKLLNHGADPNAAPVPASRDTALTIAADKGHHKFVELLLHRGAQIDAKNKKGCTALWLACHGGHLETVQILVKHEADPDAQDNRRVSPLIIAFRKGHLKVVRYMVRHVQQFPGDQECYRYIATLSEKELLTKCHQCMEVIVSAKERQAAQANKNAETLLEIIAKEEARAKSKKLSRQRQNEKKKAKRKAKKSRLHDSVDEDVENENATPETDADNKEVLEEAETVIVPTAVHAEVNMTPIVKNIGSHMFFHRQGTAHSSTAKISRGHAKNENGIVKNGSLPNAASSRSSLKNNSSETEWMKAKSRRNATTRVSASSKGANKEETSAPRHETVSNCSALFNRILPFPADFLFFLLLSVILIPLGL</sequence>
<dbReference type="InterPro" id="IPR051631">
    <property type="entry name" value="Ankyrin-KH/SAM_domain"/>
</dbReference>
<organism evidence="7">
    <name type="scientific">Enterobius vermicularis</name>
    <name type="common">Human pinworm</name>
    <dbReference type="NCBI Taxonomy" id="51028"/>
    <lineage>
        <taxon>Eukaryota</taxon>
        <taxon>Metazoa</taxon>
        <taxon>Ecdysozoa</taxon>
        <taxon>Nematoda</taxon>
        <taxon>Chromadorea</taxon>
        <taxon>Rhabditida</taxon>
        <taxon>Spirurina</taxon>
        <taxon>Oxyuridomorpha</taxon>
        <taxon>Oxyuroidea</taxon>
        <taxon>Oxyuridae</taxon>
        <taxon>Enterobius</taxon>
    </lineage>
</organism>
<dbReference type="PROSITE" id="PS50297">
    <property type="entry name" value="ANK_REP_REGION"/>
    <property type="match status" value="15"/>
</dbReference>
<dbReference type="PROSITE" id="PS50088">
    <property type="entry name" value="ANK_REPEAT"/>
    <property type="match status" value="17"/>
</dbReference>
<dbReference type="SUPFAM" id="SSF48403">
    <property type="entry name" value="Ankyrin repeat"/>
    <property type="match status" value="3"/>
</dbReference>
<evidence type="ECO:0000256" key="2">
    <source>
        <dbReference type="ARBA" id="ARBA00023043"/>
    </source>
</evidence>
<reference evidence="5 6" key="2">
    <citation type="submission" date="2018-10" db="EMBL/GenBank/DDBJ databases">
        <authorList>
            <consortium name="Pathogen Informatics"/>
        </authorList>
    </citation>
    <scope>NUCLEOTIDE SEQUENCE [LARGE SCALE GENOMIC DNA]</scope>
</reference>
<feature type="compositionally biased region" description="Low complexity" evidence="4">
    <location>
        <begin position="1717"/>
        <end position="1730"/>
    </location>
</feature>
<dbReference type="EMBL" id="UXUI01007319">
    <property type="protein sequence ID" value="VDD86964.1"/>
    <property type="molecule type" value="Genomic_DNA"/>
</dbReference>
<feature type="compositionally biased region" description="Polar residues" evidence="4">
    <location>
        <begin position="1048"/>
        <end position="1063"/>
    </location>
</feature>
<feature type="repeat" description="ANK" evidence="3">
    <location>
        <begin position="326"/>
        <end position="358"/>
    </location>
</feature>
<feature type="repeat" description="ANK" evidence="3">
    <location>
        <begin position="685"/>
        <end position="717"/>
    </location>
</feature>
<feature type="region of interest" description="Disordered" evidence="4">
    <location>
        <begin position="219"/>
        <end position="246"/>
    </location>
</feature>